<accession>A0A2S1SKT2</accession>
<keyword evidence="3" id="KW-1185">Reference proteome</keyword>
<name>A0A2S1SKT2_9FLAO</name>
<feature type="transmembrane region" description="Helical" evidence="1">
    <location>
        <begin position="110"/>
        <end position="133"/>
    </location>
</feature>
<dbReference type="Proteomes" id="UP000244937">
    <property type="component" value="Chromosome"/>
</dbReference>
<dbReference type="OrthoDB" id="1377116at2"/>
<dbReference type="EMBL" id="CP029187">
    <property type="protein sequence ID" value="AWI26972.1"/>
    <property type="molecule type" value="Genomic_DNA"/>
</dbReference>
<reference evidence="2 3" key="1">
    <citation type="submission" date="2018-05" db="EMBL/GenBank/DDBJ databases">
        <title>Genome sequencing of Flavobacterium sp. HYN0049.</title>
        <authorList>
            <person name="Yi H."/>
            <person name="Baek C."/>
        </authorList>
    </citation>
    <scope>NUCLEOTIDE SEQUENCE [LARGE SCALE GENOMIC DNA]</scope>
    <source>
        <strain evidence="2 3">HYN0049</strain>
    </source>
</reference>
<feature type="transmembrane region" description="Helical" evidence="1">
    <location>
        <begin position="195"/>
        <end position="218"/>
    </location>
</feature>
<keyword evidence="1" id="KW-0472">Membrane</keyword>
<organism evidence="2 3">
    <name type="scientific">Flavobacterium pallidum</name>
    <dbReference type="NCBI Taxonomy" id="2172098"/>
    <lineage>
        <taxon>Bacteria</taxon>
        <taxon>Pseudomonadati</taxon>
        <taxon>Bacteroidota</taxon>
        <taxon>Flavobacteriia</taxon>
        <taxon>Flavobacteriales</taxon>
        <taxon>Flavobacteriaceae</taxon>
        <taxon>Flavobacterium</taxon>
    </lineage>
</organism>
<keyword evidence="1" id="KW-0812">Transmembrane</keyword>
<dbReference type="AlphaFoldDB" id="A0A2S1SKT2"/>
<feature type="transmembrane region" description="Helical" evidence="1">
    <location>
        <begin position="170"/>
        <end position="189"/>
    </location>
</feature>
<dbReference type="KEGG" id="fpal:HYN49_14255"/>
<evidence type="ECO:0000256" key="1">
    <source>
        <dbReference type="SAM" id="Phobius"/>
    </source>
</evidence>
<feature type="transmembrane region" description="Helical" evidence="1">
    <location>
        <begin position="30"/>
        <end position="47"/>
    </location>
</feature>
<proteinExistence type="predicted"/>
<evidence type="ECO:0000313" key="2">
    <source>
        <dbReference type="EMBL" id="AWI26972.1"/>
    </source>
</evidence>
<keyword evidence="1" id="KW-1133">Transmembrane helix</keyword>
<gene>
    <name evidence="2" type="ORF">HYN49_14255</name>
</gene>
<dbReference type="RefSeq" id="WP_108904743.1">
    <property type="nucleotide sequence ID" value="NZ_CP029187.1"/>
</dbReference>
<feature type="transmembrane region" description="Helical" evidence="1">
    <location>
        <begin position="7"/>
        <end position="24"/>
    </location>
</feature>
<evidence type="ECO:0008006" key="4">
    <source>
        <dbReference type="Google" id="ProtNLM"/>
    </source>
</evidence>
<feature type="transmembrane region" description="Helical" evidence="1">
    <location>
        <begin position="54"/>
        <end position="73"/>
    </location>
</feature>
<sequence>MKPHTPPLILYFIASFLCVLFYSLNLDNWVIYPKAAVLPSIFYYYYINNNHKITVDKAAVFILSFIADMYILMGFDSSFIVAECCVVMVYLIIIRYVIKDFVTSKLRKKDAIPIAVALIFITYLLVTMMTLDFMNERRFFFLFLFHGVVLAVMGKLAIVNYIAKGSRQTISSVLMWTCFALSDIFYMLYHFYLPIYIFELINISAQVLCYFFIVRYFLRTDHMVNS</sequence>
<feature type="transmembrane region" description="Helical" evidence="1">
    <location>
        <begin position="139"/>
        <end position="163"/>
    </location>
</feature>
<protein>
    <recommendedName>
        <fullName evidence="4">Lysoplasmalogenase</fullName>
    </recommendedName>
</protein>
<feature type="transmembrane region" description="Helical" evidence="1">
    <location>
        <begin position="79"/>
        <end position="98"/>
    </location>
</feature>
<evidence type="ECO:0000313" key="3">
    <source>
        <dbReference type="Proteomes" id="UP000244937"/>
    </source>
</evidence>